<reference evidence="2" key="1">
    <citation type="journal article" date="2016" name="Proc. Natl. Acad. Sci. U.S.A.">
        <title>Lipid metabolic changes in an early divergent fungus govern the establishment of a mutualistic symbiosis with endobacteria.</title>
        <authorList>
            <person name="Lastovetsky O.A."/>
            <person name="Gaspar M.L."/>
            <person name="Mondo S.J."/>
            <person name="LaButti K.M."/>
            <person name="Sandor L."/>
            <person name="Grigoriev I.V."/>
            <person name="Henry S.A."/>
            <person name="Pawlowska T.E."/>
        </authorList>
    </citation>
    <scope>NUCLEOTIDE SEQUENCE [LARGE SCALE GENOMIC DNA]</scope>
    <source>
        <strain evidence="2">ATCC 52814</strain>
    </source>
</reference>
<dbReference type="Gene3D" id="3.30.70.1060">
    <property type="entry name" value="Dimeric alpha+beta barrel"/>
    <property type="match status" value="1"/>
</dbReference>
<dbReference type="PANTHER" id="PTHR33606">
    <property type="entry name" value="PROTEIN YCII"/>
    <property type="match status" value="1"/>
</dbReference>
<name>A0A1X0RGP3_RHIZD</name>
<dbReference type="VEuPathDB" id="FungiDB:BCV72DRAFT_301083"/>
<feature type="domain" description="YCII-related" evidence="1">
    <location>
        <begin position="298"/>
        <end position="386"/>
    </location>
</feature>
<proteinExistence type="predicted"/>
<accession>A0A1X0RGP3</accession>
<gene>
    <name evidence="2" type="ORF">BCV72DRAFT_301083</name>
</gene>
<protein>
    <recommendedName>
        <fullName evidence="1">YCII-related domain-containing protein</fullName>
    </recommendedName>
</protein>
<dbReference type="AlphaFoldDB" id="A0A1X0RGP3"/>
<dbReference type="InterPro" id="IPR005545">
    <property type="entry name" value="YCII"/>
</dbReference>
<dbReference type="InterPro" id="IPR051807">
    <property type="entry name" value="Sec-metab_biosynth-assoc"/>
</dbReference>
<evidence type="ECO:0000313" key="2">
    <source>
        <dbReference type="EMBL" id="ORE11243.1"/>
    </source>
</evidence>
<evidence type="ECO:0000259" key="1">
    <source>
        <dbReference type="Pfam" id="PF03795"/>
    </source>
</evidence>
<dbReference type="InterPro" id="IPR011008">
    <property type="entry name" value="Dimeric_a/b-barrel"/>
</dbReference>
<dbReference type="EMBL" id="KV921858">
    <property type="protein sequence ID" value="ORE11243.1"/>
    <property type="molecule type" value="Genomic_DNA"/>
</dbReference>
<organism evidence="2">
    <name type="scientific">Rhizopus microsporus var. microsporus</name>
    <dbReference type="NCBI Taxonomy" id="86635"/>
    <lineage>
        <taxon>Eukaryota</taxon>
        <taxon>Fungi</taxon>
        <taxon>Fungi incertae sedis</taxon>
        <taxon>Mucoromycota</taxon>
        <taxon>Mucoromycotina</taxon>
        <taxon>Mucoromycetes</taxon>
        <taxon>Mucorales</taxon>
        <taxon>Mucorineae</taxon>
        <taxon>Rhizopodaceae</taxon>
        <taxon>Rhizopus</taxon>
    </lineage>
</organism>
<dbReference type="Pfam" id="PF03795">
    <property type="entry name" value="YCII"/>
    <property type="match status" value="1"/>
</dbReference>
<dbReference type="Proteomes" id="UP000242414">
    <property type="component" value="Unassembled WGS sequence"/>
</dbReference>
<sequence>MYDQLFVDQKLQAQKKEVNTEQQQQAKCIKMVTTPLWAILNDNDGVLNTLRKGQRIASDITRHLYHYRTHSGRLFTEVKISKSTQDTKLIRDHVRAHLNSMMYSETPEAFDLAHQLLLAETWRQNAYFHTNNLMESYHNQLNTFYLGRTSSLRVDRLVYLLSQVVALDYLQDTIKAAHCFDWFRLTANEGKKRAAYCIDYDVAFSMVEQLEENAYQCRYFTETIFFYEIDTMEGFLNNCSCPGQTKIKKDLIPPYDNQDLLCREQLESADQNVRILPAKYNEKIRQLKDNPEAPKKFVVIAKDFSDPECLQRRLEVRSKHLDGATELKKRGTIITGGAILDSHETGKMKGSAMICTGETIEEVEEMIKNDPYVKNKVWESWTVYPYKDAFNP</sequence>
<dbReference type="PANTHER" id="PTHR33606:SF3">
    <property type="entry name" value="PROTEIN YCII"/>
    <property type="match status" value="1"/>
</dbReference>
<dbReference type="SUPFAM" id="SSF54909">
    <property type="entry name" value="Dimeric alpha+beta barrel"/>
    <property type="match status" value="1"/>
</dbReference>
<dbReference type="OrthoDB" id="5519740at2759"/>